<dbReference type="GO" id="GO:0071945">
    <property type="term" value="P:regulation of bacterial-type flagellum-dependent cell motility by regulation of motor speed"/>
    <property type="evidence" value="ECO:0007669"/>
    <property type="project" value="UniProtKB-UniRule"/>
</dbReference>
<dbReference type="Pfam" id="PF07317">
    <property type="entry name" value="PilZN"/>
    <property type="match status" value="1"/>
</dbReference>
<protein>
    <recommendedName>
        <fullName evidence="4">Flagellar brake protein YcgR</fullName>
    </recommendedName>
    <alternativeName>
        <fullName evidence="4">Cyclic di-GMP binding protein YcgR</fullName>
    </alternativeName>
</protein>
<evidence type="ECO:0000256" key="3">
    <source>
        <dbReference type="ARBA" id="ARBA00023143"/>
    </source>
</evidence>
<dbReference type="Pfam" id="PF07238">
    <property type="entry name" value="PilZ"/>
    <property type="match status" value="1"/>
</dbReference>
<evidence type="ECO:0000256" key="1">
    <source>
        <dbReference type="ARBA" id="ARBA00022636"/>
    </source>
</evidence>
<feature type="domain" description="Type III secretion system flagellar brake protein YcgR PilZN" evidence="6">
    <location>
        <begin position="8"/>
        <end position="108"/>
    </location>
</feature>
<keyword evidence="3 4" id="KW-0975">Bacterial flagellum</keyword>
<comment type="similarity">
    <text evidence="4">Belongs to the YcgR family.</text>
</comment>
<comment type="subcellular location">
    <subcellularLocation>
        <location evidence="4">Bacterial flagellum basal body</location>
    </subcellularLocation>
</comment>
<keyword evidence="7" id="KW-0966">Cell projection</keyword>
<keyword evidence="1 4" id="KW-0973">c-di-GMP</keyword>
<dbReference type="AlphaFoldDB" id="A0A3N5DKQ7"/>
<dbReference type="InterPro" id="IPR012349">
    <property type="entry name" value="Split_barrel_FMN-bd"/>
</dbReference>
<organism evidence="7 8">
    <name type="scientific">Buttiauxella warmboldiae</name>
    <dbReference type="NCBI Taxonomy" id="82993"/>
    <lineage>
        <taxon>Bacteria</taxon>
        <taxon>Pseudomonadati</taxon>
        <taxon>Pseudomonadota</taxon>
        <taxon>Gammaproteobacteria</taxon>
        <taxon>Enterobacterales</taxon>
        <taxon>Enterobacteriaceae</taxon>
        <taxon>Buttiauxella</taxon>
    </lineage>
</organism>
<dbReference type="Gene3D" id="2.40.10.220">
    <property type="entry name" value="predicted glycosyltransferase like domains"/>
    <property type="match status" value="1"/>
</dbReference>
<gene>
    <name evidence="4" type="primary">ycgR</name>
    <name evidence="7" type="ORF">EHN07_06120</name>
</gene>
<dbReference type="InterPro" id="IPR009926">
    <property type="entry name" value="T3SS_YcgR_PilZN"/>
</dbReference>
<dbReference type="GO" id="GO:0009425">
    <property type="term" value="C:bacterial-type flagellum basal body"/>
    <property type="evidence" value="ECO:0007669"/>
    <property type="project" value="UniProtKB-SubCell"/>
</dbReference>
<dbReference type="HAMAP" id="MF_01457">
    <property type="entry name" value="YcgR"/>
    <property type="match status" value="1"/>
</dbReference>
<keyword evidence="8" id="KW-1185">Reference proteome</keyword>
<dbReference type="GO" id="GO:0071973">
    <property type="term" value="P:bacterial-type flagellum-dependent cell motility"/>
    <property type="evidence" value="ECO:0007669"/>
    <property type="project" value="UniProtKB-UniRule"/>
</dbReference>
<dbReference type="EMBL" id="RPOH01000021">
    <property type="protein sequence ID" value="RPH29225.1"/>
    <property type="molecule type" value="Genomic_DNA"/>
</dbReference>
<evidence type="ECO:0000313" key="7">
    <source>
        <dbReference type="EMBL" id="RPH29225.1"/>
    </source>
</evidence>
<sequence length="243" mass="27510">MSINNDQFLKDNPLEIINVLRELQKRDAPISISWPGKQCISKILKVTDGSLIIDFSSHAADNEALQHASKIKISAENHGAKIEFSLPQLQVTHYLNLPAFSSSLPSSLRFIQRREYFRIEAPLQATFHGSTKFDDGIPFIFPLRDISLGGVGALLDKELPTALQEGQCFEQVELDFASFGKLCLNMQLVTISERKIINRKNETVAVPRLGFRFLGVTPSQERQLQLIIFALERTAREKYNRVR</sequence>
<feature type="domain" description="PilZ" evidence="5">
    <location>
        <begin position="112"/>
        <end position="229"/>
    </location>
</feature>
<name>A0A3N5DKQ7_9ENTR</name>
<dbReference type="InterPro" id="IPR023787">
    <property type="entry name" value="T3SS_YcgR"/>
</dbReference>
<evidence type="ECO:0000259" key="5">
    <source>
        <dbReference type="Pfam" id="PF07238"/>
    </source>
</evidence>
<dbReference type="InterPro" id="IPR009875">
    <property type="entry name" value="PilZ_domain"/>
</dbReference>
<comment type="subunit">
    <text evidence="4">Monomer. Interacts with the flagellar basal bodies.</text>
</comment>
<comment type="caution">
    <text evidence="7">The sequence shown here is derived from an EMBL/GenBank/DDBJ whole genome shotgun (WGS) entry which is preliminary data.</text>
</comment>
<keyword evidence="7" id="KW-0969">Cilium</keyword>
<reference evidence="7 8" key="1">
    <citation type="submission" date="2018-11" db="EMBL/GenBank/DDBJ databases">
        <title>Draft genome sequence of Buttiauxella warmboldiae CCUG 35512.</title>
        <authorList>
            <person name="Salva-Serra F."/>
            <person name="Marathe N."/>
            <person name="Moore E."/>
            <person name="Svensson L."/>
            <person name="Engstrom-Jakobsson H."/>
        </authorList>
    </citation>
    <scope>NUCLEOTIDE SEQUENCE [LARGE SCALE GENOMIC DNA]</scope>
    <source>
        <strain evidence="7 8">CCUG 35512</strain>
    </source>
</reference>
<dbReference type="OrthoDB" id="5572581at2"/>
<dbReference type="GO" id="GO:0035438">
    <property type="term" value="F:cyclic-di-GMP binding"/>
    <property type="evidence" value="ECO:0007669"/>
    <property type="project" value="UniProtKB-UniRule"/>
</dbReference>
<evidence type="ECO:0000256" key="4">
    <source>
        <dbReference type="HAMAP-Rule" id="MF_01457"/>
    </source>
</evidence>
<keyword evidence="2 4" id="KW-0547">Nucleotide-binding</keyword>
<accession>A0A3N5DKQ7</accession>
<evidence type="ECO:0000259" key="6">
    <source>
        <dbReference type="Pfam" id="PF07317"/>
    </source>
</evidence>
<keyword evidence="7" id="KW-0282">Flagellum</keyword>
<proteinExistence type="inferred from homology"/>
<dbReference type="Proteomes" id="UP000268615">
    <property type="component" value="Unassembled WGS sequence"/>
</dbReference>
<comment type="function">
    <text evidence="4">Acts as a flagellar brake, regulating swimming and swarming in a bis-(3'-5') cyclic diguanylic acid (c-di-GMP)-dependent manner. Binds 1 c-di-GMP dimer per subunit. Increasing levels of c-di-GMP lead to decreased motility.</text>
</comment>
<evidence type="ECO:0000256" key="2">
    <source>
        <dbReference type="ARBA" id="ARBA00022741"/>
    </source>
</evidence>
<evidence type="ECO:0000313" key="8">
    <source>
        <dbReference type="Proteomes" id="UP000268615"/>
    </source>
</evidence>
<dbReference type="RefSeq" id="WP_124023296.1">
    <property type="nucleotide sequence ID" value="NZ_RPOH01000021.1"/>
</dbReference>
<dbReference type="Gene3D" id="2.30.110.10">
    <property type="entry name" value="Electron Transport, Fmn-binding Protein, Chain A"/>
    <property type="match status" value="1"/>
</dbReference>